<keyword evidence="2" id="KW-0058">Aromatic hydrocarbons catabolism</keyword>
<evidence type="ECO:0000256" key="2">
    <source>
        <dbReference type="ARBA" id="ARBA00022797"/>
    </source>
</evidence>
<dbReference type="AlphaFoldDB" id="A0A372JJP0"/>
<sequence>MIGRAGPSGPTHTRPGPRCPSTVQGGRHDRRCDPLRARRPGGRADRSARTPAEAALTDLRERLRGTRWPEEATVDDWSQGVPLGYLRELCRYWAEEYDWRATERRLNALPQFRTSIDGLGIHFLHVRSPHEDALPLVLTHGWPGSIVEFLKVIGPLTDPTAHGGDARDAFHVVCPSLPGYGFSDKPARPGWGVERIAGAWIRLMGRLGYDRFGAQGSDWGTTVTALIGQTAPDRVAGVHLVPPLAPPDPETFDDLTDAERAALAALEQAQKWEDGYSLEQSTRPQTIGYGLVDSPSLLCAWIIEKFRSWTDCDGHPENALTRDELLDNLMFYWLPGTGASAARLYWESFGAVQRLFTTEAPDLVTVPAGCSVFPKENPRPSRRWAEKRFTDIRYWNEPDRGGHFAAFEQPDLFVGELRAFFRLVR</sequence>
<evidence type="ECO:0000259" key="6">
    <source>
        <dbReference type="Pfam" id="PF06441"/>
    </source>
</evidence>
<dbReference type="Proteomes" id="UP000261811">
    <property type="component" value="Unassembled WGS sequence"/>
</dbReference>
<feature type="active site" description="Proton donor" evidence="4">
    <location>
        <position position="345"/>
    </location>
</feature>
<dbReference type="SUPFAM" id="SSF53474">
    <property type="entry name" value="alpha/beta-Hydrolases"/>
    <property type="match status" value="1"/>
</dbReference>
<dbReference type="Pfam" id="PF06441">
    <property type="entry name" value="EHN"/>
    <property type="match status" value="1"/>
</dbReference>
<dbReference type="PRINTS" id="PR00412">
    <property type="entry name" value="EPOXHYDRLASE"/>
</dbReference>
<dbReference type="InterPro" id="IPR029058">
    <property type="entry name" value="AB_hydrolase_fold"/>
</dbReference>
<dbReference type="GO" id="GO:0097176">
    <property type="term" value="P:epoxide metabolic process"/>
    <property type="evidence" value="ECO:0007669"/>
    <property type="project" value="TreeGrafter"/>
</dbReference>
<evidence type="ECO:0000256" key="5">
    <source>
        <dbReference type="SAM" id="MobiDB-lite"/>
    </source>
</evidence>
<feature type="region of interest" description="Disordered" evidence="5">
    <location>
        <begin position="1"/>
        <end position="51"/>
    </location>
</feature>
<proteinExistence type="inferred from homology"/>
<evidence type="ECO:0000256" key="4">
    <source>
        <dbReference type="PIRSR" id="PIRSR001112-1"/>
    </source>
</evidence>
<dbReference type="PIRSF" id="PIRSF001112">
    <property type="entry name" value="Epoxide_hydrolase"/>
    <property type="match status" value="1"/>
</dbReference>
<comment type="similarity">
    <text evidence="1">Belongs to the peptidase S33 family.</text>
</comment>
<dbReference type="Gene3D" id="3.40.50.1820">
    <property type="entry name" value="alpha/beta hydrolase"/>
    <property type="match status" value="1"/>
</dbReference>
<dbReference type="InterPro" id="IPR010497">
    <property type="entry name" value="Epoxide_hydro_N"/>
</dbReference>
<accession>A0A372JJP0</accession>
<keyword evidence="3 7" id="KW-0378">Hydrolase</keyword>
<evidence type="ECO:0000256" key="1">
    <source>
        <dbReference type="ARBA" id="ARBA00010088"/>
    </source>
</evidence>
<gene>
    <name evidence="7" type="ORF">DZF91_19175</name>
</gene>
<comment type="caution">
    <text evidence="7">The sequence shown here is derived from an EMBL/GenBank/DDBJ whole genome shotgun (WGS) entry which is preliminary data.</text>
</comment>
<dbReference type="InterPro" id="IPR016292">
    <property type="entry name" value="Epoxide_hydrolase"/>
</dbReference>
<dbReference type="InterPro" id="IPR000639">
    <property type="entry name" value="Epox_hydrolase-like"/>
</dbReference>
<dbReference type="PANTHER" id="PTHR21661">
    <property type="entry name" value="EPOXIDE HYDROLASE 1-RELATED"/>
    <property type="match status" value="1"/>
</dbReference>
<feature type="active site" description="Nucleophile" evidence="4">
    <location>
        <position position="218"/>
    </location>
</feature>
<reference evidence="7 8" key="1">
    <citation type="submission" date="2018-08" db="EMBL/GenBank/DDBJ databases">
        <title>Actinomadura jelena sp. nov., a novel Actinomycete isolated from soil in Chad.</title>
        <authorList>
            <person name="Shi L."/>
        </authorList>
    </citation>
    <scope>NUCLEOTIDE SEQUENCE [LARGE SCALE GENOMIC DNA]</scope>
    <source>
        <strain evidence="7 8">NEAU-G17</strain>
    </source>
</reference>
<feature type="compositionally biased region" description="Basic and acidic residues" evidence="5">
    <location>
        <begin position="26"/>
        <end position="48"/>
    </location>
</feature>
<feature type="active site" description="Proton acceptor" evidence="4">
    <location>
        <position position="403"/>
    </location>
</feature>
<dbReference type="PANTHER" id="PTHR21661:SF35">
    <property type="entry name" value="EPOXIDE HYDROLASE"/>
    <property type="match status" value="1"/>
</dbReference>
<organism evidence="7 8">
    <name type="scientific">Actinomadura logoneensis</name>
    <dbReference type="NCBI Taxonomy" id="2293572"/>
    <lineage>
        <taxon>Bacteria</taxon>
        <taxon>Bacillati</taxon>
        <taxon>Actinomycetota</taxon>
        <taxon>Actinomycetes</taxon>
        <taxon>Streptosporangiales</taxon>
        <taxon>Thermomonosporaceae</taxon>
        <taxon>Actinomadura</taxon>
    </lineage>
</organism>
<protein>
    <submittedName>
        <fullName evidence="7">Epoxide hydrolase</fullName>
    </submittedName>
</protein>
<name>A0A372JJP0_9ACTN</name>
<evidence type="ECO:0000256" key="3">
    <source>
        <dbReference type="ARBA" id="ARBA00022801"/>
    </source>
</evidence>
<dbReference type="GO" id="GO:0004301">
    <property type="term" value="F:epoxide hydrolase activity"/>
    <property type="evidence" value="ECO:0007669"/>
    <property type="project" value="TreeGrafter"/>
</dbReference>
<dbReference type="OrthoDB" id="5171248at2"/>
<feature type="domain" description="Epoxide hydrolase N-terminal" evidence="6">
    <location>
        <begin position="53"/>
        <end position="149"/>
    </location>
</feature>
<dbReference type="EMBL" id="QURH01000312">
    <property type="protein sequence ID" value="RFU40036.1"/>
    <property type="molecule type" value="Genomic_DNA"/>
</dbReference>
<keyword evidence="8" id="KW-1185">Reference proteome</keyword>
<evidence type="ECO:0000313" key="7">
    <source>
        <dbReference type="EMBL" id="RFU40036.1"/>
    </source>
</evidence>
<evidence type="ECO:0000313" key="8">
    <source>
        <dbReference type="Proteomes" id="UP000261811"/>
    </source>
</evidence>